<evidence type="ECO:0000256" key="2">
    <source>
        <dbReference type="ARBA" id="ARBA00023027"/>
    </source>
</evidence>
<dbReference type="Proteomes" id="UP000034462">
    <property type="component" value="Unassembled WGS sequence"/>
</dbReference>
<dbReference type="Pfam" id="PF02826">
    <property type="entry name" value="2-Hacid_dh_C"/>
    <property type="match status" value="1"/>
</dbReference>
<evidence type="ECO:0000256" key="3">
    <source>
        <dbReference type="RuleBase" id="RU003719"/>
    </source>
</evidence>
<dbReference type="InterPro" id="IPR036291">
    <property type="entry name" value="NAD(P)-bd_dom_sf"/>
</dbReference>
<dbReference type="EMBL" id="LCPH01000004">
    <property type="protein sequence ID" value="KKU93036.1"/>
    <property type="molecule type" value="Genomic_DNA"/>
</dbReference>
<keyword evidence="2" id="KW-0520">NAD</keyword>
<gene>
    <name evidence="6" type="ORF">UY25_C0004G0076</name>
</gene>
<evidence type="ECO:0000259" key="5">
    <source>
        <dbReference type="Pfam" id="PF02826"/>
    </source>
</evidence>
<dbReference type="SUPFAM" id="SSF52283">
    <property type="entry name" value="Formate/glycerate dehydrogenase catalytic domain-like"/>
    <property type="match status" value="1"/>
</dbReference>
<dbReference type="PANTHER" id="PTHR43333:SF1">
    <property type="entry name" value="D-ISOMER SPECIFIC 2-HYDROXYACID DEHYDROGENASE NAD-BINDING DOMAIN-CONTAINING PROTEIN"/>
    <property type="match status" value="1"/>
</dbReference>
<dbReference type="GO" id="GO:0051287">
    <property type="term" value="F:NAD binding"/>
    <property type="evidence" value="ECO:0007669"/>
    <property type="project" value="InterPro"/>
</dbReference>
<dbReference type="CDD" id="cd05300">
    <property type="entry name" value="2-Hacid_dh_1"/>
    <property type="match status" value="1"/>
</dbReference>
<evidence type="ECO:0000313" key="6">
    <source>
        <dbReference type="EMBL" id="KKU93036.1"/>
    </source>
</evidence>
<feature type="domain" description="D-isomer specific 2-hydroxyacid dehydrogenase catalytic" evidence="4">
    <location>
        <begin position="17"/>
        <end position="317"/>
    </location>
</feature>
<comment type="caution">
    <text evidence="6">The sequence shown here is derived from an EMBL/GenBank/DDBJ whole genome shotgun (WGS) entry which is preliminary data.</text>
</comment>
<keyword evidence="1 3" id="KW-0560">Oxidoreductase</keyword>
<dbReference type="InterPro" id="IPR006139">
    <property type="entry name" value="D-isomer_2_OHA_DH_cat_dom"/>
</dbReference>
<evidence type="ECO:0000256" key="1">
    <source>
        <dbReference type="ARBA" id="ARBA00023002"/>
    </source>
</evidence>
<evidence type="ECO:0000259" key="4">
    <source>
        <dbReference type="Pfam" id="PF00389"/>
    </source>
</evidence>
<dbReference type="GO" id="GO:0016616">
    <property type="term" value="F:oxidoreductase activity, acting on the CH-OH group of donors, NAD or NADP as acceptor"/>
    <property type="evidence" value="ECO:0007669"/>
    <property type="project" value="InterPro"/>
</dbReference>
<accession>A0A837INL1</accession>
<proteinExistence type="inferred from homology"/>
<dbReference type="Pfam" id="PF00389">
    <property type="entry name" value="2-Hacid_dh"/>
    <property type="match status" value="1"/>
</dbReference>
<dbReference type="InterPro" id="IPR006140">
    <property type="entry name" value="D-isomer_DH_NAD-bd"/>
</dbReference>
<name>A0A837INL1_9BACT</name>
<dbReference type="SUPFAM" id="SSF51735">
    <property type="entry name" value="NAD(P)-binding Rossmann-fold domains"/>
    <property type="match status" value="1"/>
</dbReference>
<protein>
    <submittedName>
        <fullName evidence="6">D-isomer specific 2-hydroxyacid dehydrogenase NAD-binding protein</fullName>
    </submittedName>
</protein>
<dbReference type="PANTHER" id="PTHR43333">
    <property type="entry name" value="2-HACID_DH_C DOMAIN-CONTAINING PROTEIN"/>
    <property type="match status" value="1"/>
</dbReference>
<dbReference type="FunFam" id="3.40.50.720:FF:000363">
    <property type="entry name" value="D-isomer specific 2-hydroxyacid dehydrogenase"/>
    <property type="match status" value="1"/>
</dbReference>
<evidence type="ECO:0000313" key="7">
    <source>
        <dbReference type="Proteomes" id="UP000034462"/>
    </source>
</evidence>
<sequence>MKILLVQDPTRLHHVITQKHVQQIQSIVPQGEVVLVSSDDEEKVNRHLEGADVLAGTLWSLPEIRDTKNLKWIHSFSAGVEHVLTPEVRNSDVIVGNVAGIHATPIAEHIIAFLLIFTRRLRDSFISQQRKIWQKDNKLTELKDKTVLIVGLGHIGSETARLASAFGARVIAVDRAGKEKPDFVSELYPSGDLKKALPQADFVVLTLPYTEETHHLFDMEKFRIMKQSAVLLNVGRGKVVHEQELIDALRQKMIAGAALDVFQEEPLSQESSLWGMENVVITPHQSGISEKYMDRAVEVFCENLRAYLAGERLPNLVDKQRGY</sequence>
<reference evidence="6 7" key="1">
    <citation type="journal article" date="2015" name="Nature">
        <title>rRNA introns, odd ribosomes, and small enigmatic genomes across a large radiation of phyla.</title>
        <authorList>
            <person name="Brown C.T."/>
            <person name="Hug L.A."/>
            <person name="Thomas B.C."/>
            <person name="Sharon I."/>
            <person name="Castelle C.J."/>
            <person name="Singh A."/>
            <person name="Wilkins M.J."/>
            <person name="Williams K.H."/>
            <person name="Banfield J.F."/>
        </authorList>
    </citation>
    <scope>NUCLEOTIDE SEQUENCE [LARGE SCALE GENOMIC DNA]</scope>
</reference>
<feature type="domain" description="D-isomer specific 2-hydroxyacid dehydrogenase NAD-binding" evidence="5">
    <location>
        <begin position="112"/>
        <end position="285"/>
    </location>
</feature>
<dbReference type="Gene3D" id="3.40.50.720">
    <property type="entry name" value="NAD(P)-binding Rossmann-like Domain"/>
    <property type="match status" value="2"/>
</dbReference>
<comment type="similarity">
    <text evidence="3">Belongs to the D-isomer specific 2-hydroxyacid dehydrogenase family.</text>
</comment>
<organism evidence="6 7">
    <name type="scientific">Candidatus Yanofskybacteria bacterium GW2011_GWC1_48_11</name>
    <dbReference type="NCBI Taxonomy" id="1619027"/>
    <lineage>
        <taxon>Bacteria</taxon>
        <taxon>Candidatus Yanofskyibacteriota</taxon>
    </lineage>
</organism>
<dbReference type="AlphaFoldDB" id="A0A837INL1"/>